<proteinExistence type="predicted"/>
<evidence type="ECO:0000256" key="1">
    <source>
        <dbReference type="SAM" id="MobiDB-lite"/>
    </source>
</evidence>
<organism evidence="2">
    <name type="scientific">uncultured Caudovirales phage</name>
    <dbReference type="NCBI Taxonomy" id="2100421"/>
    <lineage>
        <taxon>Viruses</taxon>
        <taxon>Duplodnaviria</taxon>
        <taxon>Heunggongvirae</taxon>
        <taxon>Uroviricota</taxon>
        <taxon>Caudoviricetes</taxon>
        <taxon>Peduoviridae</taxon>
        <taxon>Maltschvirus</taxon>
        <taxon>Maltschvirus maltsch</taxon>
    </lineage>
</organism>
<name>A0A6J5PWL3_9CAUD</name>
<accession>A0A6J5PWL3</accession>
<protein>
    <submittedName>
        <fullName evidence="2">Uncharacterized protein</fullName>
    </submittedName>
</protein>
<dbReference type="EMBL" id="LR796937">
    <property type="protein sequence ID" value="CAB4176243.1"/>
    <property type="molecule type" value="Genomic_DNA"/>
</dbReference>
<gene>
    <name evidence="2" type="ORF">UFOVP978_19</name>
</gene>
<evidence type="ECO:0000313" key="2">
    <source>
        <dbReference type="EMBL" id="CAB4176243.1"/>
    </source>
</evidence>
<reference evidence="2" key="1">
    <citation type="submission" date="2020-05" db="EMBL/GenBank/DDBJ databases">
        <authorList>
            <person name="Chiriac C."/>
            <person name="Salcher M."/>
            <person name="Ghai R."/>
            <person name="Kavagutti S V."/>
        </authorList>
    </citation>
    <scope>NUCLEOTIDE SEQUENCE</scope>
</reference>
<sequence length="570" mass="62264">MNPEDFESALEAISKGESQGHPFRGNQWTKGRPGGGSRGIVGRANGYPSGRTEPAPWVKTGVKRIKGATDQHLLARQIKAKLATGGGSVYGETLTPHDVGTSKPKRLSDGSTQETVLVNNKPAGTVTQRMTDIGNSHFHARTAAGNPLQSHATRAEAIMEVANYHINGRKPTLLDFQTMTGAESRGETKGGSGVVGQALIDHIGDLGDEARSVNHYSDNKPAPTMREVWNILAHGDANWSKPVISDWNELDPPSGDGPFKNFGLVGAMNPMPQATNASQQPDPPAWLDNYPPKWKYGQKDPTGEPLDGFADSRLEPLESYKATSIRYRDTEILGADPFPEPVSLNIQSTPLTRDRSRGGMSSTVFSEAEGPIGKVMTFSGTKGFMAVVQNPKTGMMESLRTAFPTESTAMQAVAAASRLYASGYSTQVLVEAAEHPVRESNVRSIGDFYPMPNILRSPTQGILLFHQGMTPEKMFATLAAVEHIKEMDSKRFLDFDPATDYKQNQTMEGLKSFRASPAGKFVQQAHQRRVKLQATPEWQEKYERILRPELSDNLRDPGAERRHAMMAGLR</sequence>
<feature type="region of interest" description="Disordered" evidence="1">
    <location>
        <begin position="93"/>
        <end position="112"/>
    </location>
</feature>
<feature type="region of interest" description="Disordered" evidence="1">
    <location>
        <begin position="1"/>
        <end position="54"/>
    </location>
</feature>